<keyword evidence="2" id="KW-1185">Reference proteome</keyword>
<dbReference type="AlphaFoldDB" id="A0A7X0JL28"/>
<proteinExistence type="predicted"/>
<name>A0A7X0JL28_9HYPH</name>
<comment type="caution">
    <text evidence="1">The sequence shown here is derived from an EMBL/GenBank/DDBJ whole genome shotgun (WGS) entry which is preliminary data.</text>
</comment>
<protein>
    <submittedName>
        <fullName evidence="1">Uncharacterized protein</fullName>
    </submittedName>
</protein>
<sequence length="98" mass="10587">MRPIALFLLSFLVVGCSPGERIGEVLIRTDAAGKMVTVSMRKSTGNPKADARVMLYARTTFPSRVPDAKPNSSYTHLVLGDPKTSSGDVRVWGPLGLR</sequence>
<dbReference type="PROSITE" id="PS51257">
    <property type="entry name" value="PROKAR_LIPOPROTEIN"/>
    <property type="match status" value="1"/>
</dbReference>
<reference evidence="1 2" key="1">
    <citation type="submission" date="2020-08" db="EMBL/GenBank/DDBJ databases">
        <title>The Agave Microbiome: Exploring the role of microbial communities in plant adaptations to desert environments.</title>
        <authorList>
            <person name="Partida-Martinez L.P."/>
        </authorList>
    </citation>
    <scope>NUCLEOTIDE SEQUENCE [LARGE SCALE GENOMIC DNA]</scope>
    <source>
        <strain evidence="1 2">AS3.12</strain>
    </source>
</reference>
<gene>
    <name evidence="1" type="ORF">F4695_001935</name>
</gene>
<organism evidence="1 2">
    <name type="scientific">Rhizobium soli</name>
    <dbReference type="NCBI Taxonomy" id="424798"/>
    <lineage>
        <taxon>Bacteria</taxon>
        <taxon>Pseudomonadati</taxon>
        <taxon>Pseudomonadota</taxon>
        <taxon>Alphaproteobacteria</taxon>
        <taxon>Hyphomicrobiales</taxon>
        <taxon>Rhizobiaceae</taxon>
        <taxon>Rhizobium/Agrobacterium group</taxon>
        <taxon>Rhizobium</taxon>
    </lineage>
</organism>
<evidence type="ECO:0000313" key="2">
    <source>
        <dbReference type="Proteomes" id="UP000585437"/>
    </source>
</evidence>
<dbReference type="Proteomes" id="UP000585437">
    <property type="component" value="Unassembled WGS sequence"/>
</dbReference>
<dbReference type="EMBL" id="JACHBU010000003">
    <property type="protein sequence ID" value="MBB6508586.1"/>
    <property type="molecule type" value="Genomic_DNA"/>
</dbReference>
<evidence type="ECO:0000313" key="1">
    <source>
        <dbReference type="EMBL" id="MBB6508586.1"/>
    </source>
</evidence>
<accession>A0A7X0JL28</accession>